<dbReference type="Pfam" id="PF08450">
    <property type="entry name" value="SGL"/>
    <property type="match status" value="1"/>
</dbReference>
<dbReference type="InterPro" id="IPR005511">
    <property type="entry name" value="SMP-30"/>
</dbReference>
<feature type="binding site" evidence="15">
    <location>
        <position position="217"/>
    </location>
    <ligand>
        <name>a divalent metal cation</name>
        <dbReference type="ChEBI" id="CHEBI:60240"/>
    </ligand>
</feature>
<evidence type="ECO:0000256" key="2">
    <source>
        <dbReference type="ARBA" id="ARBA00001913"/>
    </source>
</evidence>
<keyword evidence="9" id="KW-0963">Cytoplasm</keyword>
<dbReference type="EC" id="3.1.1.17" evidence="7"/>
<dbReference type="Proteomes" id="UP000410492">
    <property type="component" value="Unassembled WGS sequence"/>
</dbReference>
<evidence type="ECO:0000256" key="13">
    <source>
        <dbReference type="ARBA" id="ARBA00032464"/>
    </source>
</evidence>
<evidence type="ECO:0000256" key="7">
    <source>
        <dbReference type="ARBA" id="ARBA00013227"/>
    </source>
</evidence>
<comment type="catalytic activity">
    <reaction evidence="1">
        <text>D-glucono-1,5-lactone + H2O = D-gluconate + H(+)</text>
        <dbReference type="Rhea" id="RHEA:10440"/>
        <dbReference type="ChEBI" id="CHEBI:15377"/>
        <dbReference type="ChEBI" id="CHEBI:15378"/>
        <dbReference type="ChEBI" id="CHEBI:16217"/>
        <dbReference type="ChEBI" id="CHEBI:18391"/>
        <dbReference type="EC" id="3.1.1.17"/>
    </reaction>
</comment>
<keyword evidence="11" id="KW-0378">Hydrolase</keyword>
<dbReference type="PRINTS" id="PR01790">
    <property type="entry name" value="SMP30FAMILY"/>
</dbReference>
<evidence type="ECO:0000256" key="14">
    <source>
        <dbReference type="PIRSR" id="PIRSR605511-1"/>
    </source>
</evidence>
<feature type="domain" description="SMP-30/Gluconolactonase/LRE-like region" evidence="16">
    <location>
        <begin position="23"/>
        <end position="277"/>
    </location>
</feature>
<dbReference type="SUPFAM" id="SSF63829">
    <property type="entry name" value="Calcium-dependent phosphotriesterase"/>
    <property type="match status" value="1"/>
</dbReference>
<reference evidence="17 18" key="1">
    <citation type="submission" date="2019-01" db="EMBL/GenBank/DDBJ databases">
        <authorList>
            <person name="Sayadi A."/>
        </authorList>
    </citation>
    <scope>NUCLEOTIDE SEQUENCE [LARGE SCALE GENOMIC DNA]</scope>
</reference>
<evidence type="ECO:0000256" key="1">
    <source>
        <dbReference type="ARBA" id="ARBA00001589"/>
    </source>
</evidence>
<evidence type="ECO:0000256" key="11">
    <source>
        <dbReference type="ARBA" id="ARBA00022801"/>
    </source>
</evidence>
<feature type="active site" description="Proton donor/acceptor" evidence="14">
    <location>
        <position position="217"/>
    </location>
</feature>
<feature type="binding site" evidence="15">
    <location>
        <position position="116"/>
    </location>
    <ligand>
        <name>substrate</name>
    </ligand>
</feature>
<gene>
    <name evidence="17" type="ORF">CALMAC_LOCUS11051</name>
</gene>
<dbReference type="GO" id="GO:0005509">
    <property type="term" value="F:calcium ion binding"/>
    <property type="evidence" value="ECO:0007669"/>
    <property type="project" value="InterPro"/>
</dbReference>
<evidence type="ECO:0000256" key="9">
    <source>
        <dbReference type="ARBA" id="ARBA00022490"/>
    </source>
</evidence>
<dbReference type="PANTHER" id="PTHR10907">
    <property type="entry name" value="REGUCALCIN"/>
    <property type="match status" value="1"/>
</dbReference>
<name>A0A653CQL6_CALMS</name>
<evidence type="ECO:0000256" key="5">
    <source>
        <dbReference type="ARBA" id="ARBA00004496"/>
    </source>
</evidence>
<evidence type="ECO:0000256" key="12">
    <source>
        <dbReference type="ARBA" id="ARBA00022837"/>
    </source>
</evidence>
<evidence type="ECO:0000256" key="3">
    <source>
        <dbReference type="ARBA" id="ARBA00001936"/>
    </source>
</evidence>
<proteinExistence type="inferred from homology"/>
<dbReference type="PRINTS" id="PR01791">
    <property type="entry name" value="REGUCALCIN"/>
</dbReference>
<accession>A0A653CQL6</accession>
<dbReference type="InterPro" id="IPR011042">
    <property type="entry name" value="6-blade_b-propeller_TolB-like"/>
</dbReference>
<evidence type="ECO:0000256" key="6">
    <source>
        <dbReference type="ARBA" id="ARBA00008853"/>
    </source>
</evidence>
<comment type="cofactor">
    <cofactor evidence="15">
        <name>Zn(2+)</name>
        <dbReference type="ChEBI" id="CHEBI:29105"/>
    </cofactor>
    <text evidence="15">Binds 1 divalent metal cation per subunit.</text>
</comment>
<sequence>MRMSMTKWELTPISEPLDVGTRIHWDEETQRAIFVDVPNGTVYSYYNNTGEIVKAKVADEPIAFMFPVEGSDTKFIAGLSKKLVFVEWDGKSPQVSKVEKIVEVEKEKEFKGNRFNGAKVDPWGRLWAGTMGPTAEDGTTENHKGALYSLTKDTLKKHESNIGISNGLAWDTKTNKMYYIDTLVPCVFQYDISKDGTLSNKTKVFDFKKQNISGLPDGLTIDSNGNLWVCAIHGSHLVKFNPNDGKVIEKIQFPTPQVTAVTYGGKNLDKLFVTTARIAVNGQVPPPPAGTTYVVYNAKVPGYAGDRYKP</sequence>
<dbReference type="OrthoDB" id="423498at2759"/>
<keyword evidence="12" id="KW-0106">Calcium</keyword>
<dbReference type="GO" id="GO:0004341">
    <property type="term" value="F:gluconolactonase activity"/>
    <property type="evidence" value="ECO:0007669"/>
    <property type="project" value="UniProtKB-EC"/>
</dbReference>
<evidence type="ECO:0000256" key="10">
    <source>
        <dbReference type="ARBA" id="ARBA00022723"/>
    </source>
</evidence>
<keyword evidence="15" id="KW-0862">Zinc</keyword>
<comment type="cofactor">
    <cofactor evidence="2">
        <name>Ca(2+)</name>
        <dbReference type="ChEBI" id="CHEBI:29108"/>
    </cofactor>
</comment>
<keyword evidence="18" id="KW-1185">Reference proteome</keyword>
<dbReference type="AlphaFoldDB" id="A0A653CQL6"/>
<dbReference type="GO" id="GO:0005737">
    <property type="term" value="C:cytoplasm"/>
    <property type="evidence" value="ECO:0007669"/>
    <property type="project" value="UniProtKB-SubCell"/>
</dbReference>
<comment type="similarity">
    <text evidence="6">Belongs to the SMP-30/CGR1 family.</text>
</comment>
<evidence type="ECO:0000256" key="8">
    <source>
        <dbReference type="ARBA" id="ARBA00016808"/>
    </source>
</evidence>
<dbReference type="InterPro" id="IPR008367">
    <property type="entry name" value="Regucalcin"/>
</dbReference>
<dbReference type="EMBL" id="CAACVG010008533">
    <property type="protein sequence ID" value="VEN50205.1"/>
    <property type="molecule type" value="Genomic_DNA"/>
</dbReference>
<organism evidence="17 18">
    <name type="scientific">Callosobruchus maculatus</name>
    <name type="common">Southern cowpea weevil</name>
    <name type="synonym">Pulse bruchid</name>
    <dbReference type="NCBI Taxonomy" id="64391"/>
    <lineage>
        <taxon>Eukaryota</taxon>
        <taxon>Metazoa</taxon>
        <taxon>Ecdysozoa</taxon>
        <taxon>Arthropoda</taxon>
        <taxon>Hexapoda</taxon>
        <taxon>Insecta</taxon>
        <taxon>Pterygota</taxon>
        <taxon>Neoptera</taxon>
        <taxon>Endopterygota</taxon>
        <taxon>Coleoptera</taxon>
        <taxon>Polyphaga</taxon>
        <taxon>Cucujiformia</taxon>
        <taxon>Chrysomeloidea</taxon>
        <taxon>Chrysomelidae</taxon>
        <taxon>Bruchinae</taxon>
        <taxon>Bruchini</taxon>
        <taxon>Callosobruchus</taxon>
    </lineage>
</organism>
<dbReference type="GO" id="GO:0030234">
    <property type="term" value="F:enzyme regulator activity"/>
    <property type="evidence" value="ECO:0007669"/>
    <property type="project" value="InterPro"/>
</dbReference>
<comment type="subcellular location">
    <subcellularLocation>
        <location evidence="5">Cytoplasm</location>
    </subcellularLocation>
</comment>
<evidence type="ECO:0000313" key="18">
    <source>
        <dbReference type="Proteomes" id="UP000410492"/>
    </source>
</evidence>
<dbReference type="PANTHER" id="PTHR10907:SF66">
    <property type="entry name" value="MIP34848P1-RELATED"/>
    <property type="match status" value="1"/>
</dbReference>
<evidence type="ECO:0000256" key="15">
    <source>
        <dbReference type="PIRSR" id="PIRSR605511-2"/>
    </source>
</evidence>
<keyword evidence="10 15" id="KW-0479">Metal-binding</keyword>
<protein>
    <recommendedName>
        <fullName evidence="8">Regucalcin</fullName>
        <ecNumber evidence="7">3.1.1.17</ecNumber>
    </recommendedName>
    <alternativeName>
        <fullName evidence="13">Gluconolactonase</fullName>
    </alternativeName>
</protein>
<evidence type="ECO:0000256" key="4">
    <source>
        <dbReference type="ARBA" id="ARBA00001946"/>
    </source>
</evidence>
<evidence type="ECO:0000313" key="17">
    <source>
        <dbReference type="EMBL" id="VEN50205.1"/>
    </source>
</evidence>
<comment type="cofactor">
    <cofactor evidence="4">
        <name>Mg(2+)</name>
        <dbReference type="ChEBI" id="CHEBI:18420"/>
    </cofactor>
</comment>
<dbReference type="Gene3D" id="2.120.10.30">
    <property type="entry name" value="TolB, C-terminal domain"/>
    <property type="match status" value="1"/>
</dbReference>
<feature type="binding site" evidence="15">
    <location>
        <position position="114"/>
    </location>
    <ligand>
        <name>substrate</name>
    </ligand>
</feature>
<comment type="cofactor">
    <cofactor evidence="3">
        <name>Mn(2+)</name>
        <dbReference type="ChEBI" id="CHEBI:29035"/>
    </cofactor>
</comment>
<evidence type="ECO:0000259" key="16">
    <source>
        <dbReference type="Pfam" id="PF08450"/>
    </source>
</evidence>
<dbReference type="InterPro" id="IPR013658">
    <property type="entry name" value="SGL"/>
</dbReference>
<feature type="binding site" evidence="15">
    <location>
        <position position="166"/>
    </location>
    <ligand>
        <name>a divalent metal cation</name>
        <dbReference type="ChEBI" id="CHEBI:60240"/>
    </ligand>
</feature>
<dbReference type="GO" id="GO:0019853">
    <property type="term" value="P:L-ascorbic acid biosynthetic process"/>
    <property type="evidence" value="ECO:0007669"/>
    <property type="project" value="TreeGrafter"/>
</dbReference>